<evidence type="ECO:0000256" key="1">
    <source>
        <dbReference type="SAM" id="MobiDB-lite"/>
    </source>
</evidence>
<dbReference type="AlphaFoldDB" id="A0A6C0LQR5"/>
<dbReference type="EMBL" id="MN740556">
    <property type="protein sequence ID" value="QHU32917.1"/>
    <property type="molecule type" value="Genomic_DNA"/>
</dbReference>
<reference evidence="2" key="1">
    <citation type="journal article" date="2020" name="Nature">
        <title>Giant virus diversity and host interactions through global metagenomics.</title>
        <authorList>
            <person name="Schulz F."/>
            <person name="Roux S."/>
            <person name="Paez-Espino D."/>
            <person name="Jungbluth S."/>
            <person name="Walsh D.A."/>
            <person name="Denef V.J."/>
            <person name="McMahon K.D."/>
            <person name="Konstantinidis K.T."/>
            <person name="Eloe-Fadrosh E.A."/>
            <person name="Kyrpides N.C."/>
            <person name="Woyke T."/>
        </authorList>
    </citation>
    <scope>NUCLEOTIDE SEQUENCE</scope>
    <source>
        <strain evidence="2">GVMAG-S-1014582-52</strain>
    </source>
</reference>
<proteinExistence type="predicted"/>
<accession>A0A6C0LQR5</accession>
<protein>
    <submittedName>
        <fullName evidence="2">Uncharacterized protein</fullName>
    </submittedName>
</protein>
<feature type="region of interest" description="Disordered" evidence="1">
    <location>
        <begin position="302"/>
        <end position="348"/>
    </location>
</feature>
<name>A0A6C0LQR5_9ZZZZ</name>
<sequence>MSFVRVDAVNVEDVDITNPSLVGIHSFSGVVVDGAKKVDLSHVKGAVMETHDEGENGSNTVLTLKSGQDVDIYSAKRITISTAKNTEIIDPVHVEIESADTVRISSTKSNQNRRRGNSFDERKKILNKSSEEFKKLIDESGKSIPQRRASLTSIIENDSSLGESMPVGITGLRRQVYGNKNVSVLLSPSDTIEEQILREHVVSSLLENRKIYLEEDKRRHGELLEKMNANSKWLRETEQYAIQDLRRAQENSRRAQENLRRVREDIRRNDIHLTFQMNSLIVDENSLEERFVRTEKDRVRAEEDRVRAEEEDRVRAEEDRVRAEEDRVRAEEDRARKSAELEKRENEAKKFKEYQNRRLIELVRRSRDDPQSFKNTPF</sequence>
<organism evidence="2">
    <name type="scientific">viral metagenome</name>
    <dbReference type="NCBI Taxonomy" id="1070528"/>
    <lineage>
        <taxon>unclassified sequences</taxon>
        <taxon>metagenomes</taxon>
        <taxon>organismal metagenomes</taxon>
    </lineage>
</organism>
<evidence type="ECO:0000313" key="2">
    <source>
        <dbReference type="EMBL" id="QHU32917.1"/>
    </source>
</evidence>